<evidence type="ECO:0000259" key="1">
    <source>
        <dbReference type="Pfam" id="PF25355"/>
    </source>
</evidence>
<dbReference type="RefSeq" id="WP_085021866.1">
    <property type="nucleotide sequence ID" value="NZ_BMHD01000004.1"/>
</dbReference>
<evidence type="ECO:0000313" key="2">
    <source>
        <dbReference type="EMBL" id="ARJ07731.1"/>
    </source>
</evidence>
<dbReference type="Pfam" id="PF25355">
    <property type="entry name" value="DUF7882"/>
    <property type="match status" value="1"/>
</dbReference>
<geneLocation type="plasmid" evidence="2">
    <name>unnamed2</name>
</geneLocation>
<evidence type="ECO:0000313" key="3">
    <source>
        <dbReference type="Proteomes" id="UP000192775"/>
    </source>
</evidence>
<organism evidence="2 3">
    <name type="scientific">Cnuibacter physcomitrellae</name>
    <dbReference type="NCBI Taxonomy" id="1619308"/>
    <lineage>
        <taxon>Bacteria</taxon>
        <taxon>Bacillati</taxon>
        <taxon>Actinomycetota</taxon>
        <taxon>Actinomycetes</taxon>
        <taxon>Micrococcales</taxon>
        <taxon>Microbacteriaceae</taxon>
        <taxon>Cnuibacter</taxon>
    </lineage>
</organism>
<dbReference type="AlphaFoldDB" id="A0A1X9LUN7"/>
<protein>
    <recommendedName>
        <fullName evidence="1">DUF7882 domain-containing protein</fullName>
    </recommendedName>
</protein>
<dbReference type="EMBL" id="CP020717">
    <property type="protein sequence ID" value="ARJ07731.1"/>
    <property type="molecule type" value="Genomic_DNA"/>
</dbReference>
<reference evidence="2 3" key="1">
    <citation type="submission" date="2017-04" db="EMBL/GenBank/DDBJ databases">
        <authorList>
            <person name="Afonso C.L."/>
            <person name="Miller P.J."/>
            <person name="Scott M.A."/>
            <person name="Spackman E."/>
            <person name="Goraichik I."/>
            <person name="Dimitrov K.M."/>
            <person name="Suarez D.L."/>
            <person name="Swayne D.E."/>
        </authorList>
    </citation>
    <scope>NUCLEOTIDE SEQUENCE [LARGE SCALE GENOMIC DNA]</scope>
    <source>
        <strain evidence="3">XA(T)</strain>
        <plasmid evidence="3">Plasmid unnamed2</plasmid>
    </source>
</reference>
<feature type="domain" description="DUF7882" evidence="1">
    <location>
        <begin position="1"/>
        <end position="95"/>
    </location>
</feature>
<dbReference type="Proteomes" id="UP000192775">
    <property type="component" value="Plasmid unnamed2"/>
</dbReference>
<keyword evidence="3" id="KW-1185">Reference proteome</keyword>
<proteinExistence type="predicted"/>
<accession>A0A1X9LUN7</accession>
<dbReference type="KEGG" id="cphy:B5808_20245"/>
<gene>
    <name evidence="2" type="ORF">B5808_20245</name>
</gene>
<keyword evidence="2" id="KW-0614">Plasmid</keyword>
<dbReference type="InterPro" id="IPR057204">
    <property type="entry name" value="DUF7882"/>
</dbReference>
<name>A0A1X9LUN7_9MICO</name>
<sequence>MGKLLYGPHQRDIEIEDRELAHLQIVMLSKLRRGESFAFSWEKASSEGSGRGTIWISPAIPLEFAFYGGRRPSLNRQWIHELTAIAASGDLHLIDEPDPRDTGSTDQGRY</sequence>